<feature type="region of interest" description="Disordered" evidence="1">
    <location>
        <begin position="224"/>
        <end position="394"/>
    </location>
</feature>
<feature type="compositionally biased region" description="Low complexity" evidence="1">
    <location>
        <begin position="175"/>
        <end position="187"/>
    </location>
</feature>
<feature type="compositionally biased region" description="Low complexity" evidence="1">
    <location>
        <begin position="290"/>
        <end position="303"/>
    </location>
</feature>
<comment type="caution">
    <text evidence="3">The sequence shown here is derived from an EMBL/GenBank/DDBJ whole genome shotgun (WGS) entry which is preliminary data.</text>
</comment>
<dbReference type="InParanoid" id="A0A409YHE4"/>
<feature type="compositionally biased region" description="Polar residues" evidence="1">
    <location>
        <begin position="903"/>
        <end position="912"/>
    </location>
</feature>
<feature type="compositionally biased region" description="Low complexity" evidence="1">
    <location>
        <begin position="459"/>
        <end position="474"/>
    </location>
</feature>
<dbReference type="STRING" id="231916.A0A409YHE4"/>
<evidence type="ECO:0000313" key="3">
    <source>
        <dbReference type="EMBL" id="PPR02394.1"/>
    </source>
</evidence>
<feature type="domain" description="Ams2/SPT21 N-terminal" evidence="2">
    <location>
        <begin position="5"/>
        <end position="89"/>
    </location>
</feature>
<dbReference type="Proteomes" id="UP000284706">
    <property type="component" value="Unassembled WGS sequence"/>
</dbReference>
<name>A0A409YHE4_9AGAR</name>
<feature type="compositionally biased region" description="Pro residues" evidence="1">
    <location>
        <begin position="372"/>
        <end position="382"/>
    </location>
</feature>
<feature type="region of interest" description="Disordered" evidence="1">
    <location>
        <begin position="93"/>
        <end position="120"/>
    </location>
</feature>
<feature type="compositionally biased region" description="Low complexity" evidence="1">
    <location>
        <begin position="914"/>
        <end position="929"/>
    </location>
</feature>
<feature type="region of interest" description="Disordered" evidence="1">
    <location>
        <begin position="1040"/>
        <end position="1059"/>
    </location>
</feature>
<keyword evidence="4" id="KW-1185">Reference proteome</keyword>
<feature type="compositionally biased region" description="Basic and acidic residues" evidence="1">
    <location>
        <begin position="732"/>
        <end position="752"/>
    </location>
</feature>
<evidence type="ECO:0000259" key="2">
    <source>
        <dbReference type="Pfam" id="PF25823"/>
    </source>
</evidence>
<feature type="region of interest" description="Disordered" evidence="1">
    <location>
        <begin position="521"/>
        <end position="627"/>
    </location>
</feature>
<dbReference type="AlphaFoldDB" id="A0A409YHE4"/>
<dbReference type="InterPro" id="IPR057725">
    <property type="entry name" value="Ams2-SPT21_N"/>
</dbReference>
<evidence type="ECO:0000256" key="1">
    <source>
        <dbReference type="SAM" id="MobiDB-lite"/>
    </source>
</evidence>
<protein>
    <recommendedName>
        <fullName evidence="2">Ams2/SPT21 N-terminal domain-containing protein</fullName>
    </recommendedName>
</protein>
<feature type="region of interest" description="Disordered" evidence="1">
    <location>
        <begin position="820"/>
        <end position="1026"/>
    </location>
</feature>
<feature type="compositionally biased region" description="Polar residues" evidence="1">
    <location>
        <begin position="1047"/>
        <end position="1059"/>
    </location>
</feature>
<accession>A0A409YHE4</accession>
<gene>
    <name evidence="3" type="ORF">CVT26_011362</name>
</gene>
<feature type="region of interest" description="Disordered" evidence="1">
    <location>
        <begin position="657"/>
        <end position="807"/>
    </location>
</feature>
<feature type="compositionally biased region" description="Polar residues" evidence="1">
    <location>
        <begin position="224"/>
        <end position="238"/>
    </location>
</feature>
<dbReference type="PANTHER" id="PTHR39147:SF1">
    <property type="entry name" value="PROTEIN SPT21"/>
    <property type="match status" value="1"/>
</dbReference>
<dbReference type="InterPro" id="IPR042403">
    <property type="entry name" value="Spt21/Ams2"/>
</dbReference>
<feature type="compositionally biased region" description="Basic and acidic residues" evidence="1">
    <location>
        <begin position="930"/>
        <end position="948"/>
    </location>
</feature>
<sequence length="1193" mass="128537">MSLDRKTSLRVLYTINASFQYILAKSHTRVPITVVPVEDIGSQNTSDAQPLYASVLLKTCLDTIRRSSPELTHDRNRDFAIYVLDPLESHSAPAPVNISNGGRESSSSSSSATTGEHPRGVAVGHGLMSWALATDSEPTMVNGTLVKQANGQEALEVICALRETVTMQKPTWNVQPSSSQPSSSQESARIPKVETIPNYPFLSQSSSISFQSVQLTSTFQNRSMETLTSETMATGQTRSKQRVKPPRPIKPSTTPSTESDKLMVADTYIGPTKKKGRPRATVDSKPVTTSNAVPSGSGSAPSSQPKEVIVIDGSDSDGAGPTPTAANFSASEKRPQQSHYKRSASQKTVGSLFTREPLVRRATNPEPLAPASVPPPPPPPPATTTVVKTEPQEDPNLLGGILSYLSTASAEPMAQNTAILAALNTIDSSGKSDENAPNPALIAALRQLFTAYAAAPASNASTSVPSAPASALPNAEPPKTHHRSSSSSQDDSIVVLDKENVNPAAFQKKPEKDYQALKSCGSMSAIPSSSSSGSSQPERPVQSLGPSARSNSNPTLRPSLTDSAVGSSSDKTVRKRTLSDFMDERENRNKGKGKERERTEKRDTHRHTSFQRPLLPQRPTPSLDSLRHYPRLLASNLPRTEPASNNYYRLPLESMAMTSPARPRPDYENRPLIGENAISESSSSGNRKSSSTSPRGSKVSASSPVRGPRNETRKKYVVPEWARTNTSTQPRLSEEAQKALEEAEERKKQERRAARKRLPSMQAKAKGKETGKVDIQPGQQVKPLAPPPPPAPKAGNPSNGPVTVNDRPMVAAVDITFPFVASSRPSSPPPQPTIIAKTPKTPSRDRHHPRPTPGAEDDSLFTPVMGSGSLFGSAQSHARKTPLPPPSILTSPLGNRKKARLTPTRSMLTGKTFSVPSAWTSSSSAPSSDSKTDDGETTPKKSLDKELQDALEDLDCPPTSLPIASSDIDVEEGHAEPTQEGEEMGDDEELVIVKQHWPGLPPSSPPPPSSPMLLPDAGDNDIQDDDDHDMVELPIATSDSETDTEMNEMTGTETDNFTSPDEFQSPIEGQDDYQDFFMQQDFATASEFPNSTELFETYTNINDDPDMFTNVEGLDLMDPNLSDFLQLQNGLGAQEFTAEFWEAFQPLVNHSLQVPQGAGFDMGQDGMGMTSFGEVDHAKLADDVHSLFSGCLM</sequence>
<dbReference type="OrthoDB" id="3199820at2759"/>
<feature type="compositionally biased region" description="Low complexity" evidence="1">
    <location>
        <begin position="679"/>
        <end position="693"/>
    </location>
</feature>
<feature type="compositionally biased region" description="Pro residues" evidence="1">
    <location>
        <begin position="999"/>
        <end position="1010"/>
    </location>
</feature>
<feature type="region of interest" description="Disordered" evidence="1">
    <location>
        <begin position="459"/>
        <end position="492"/>
    </location>
</feature>
<proteinExistence type="predicted"/>
<organism evidence="3 4">
    <name type="scientific">Gymnopilus dilepis</name>
    <dbReference type="NCBI Taxonomy" id="231916"/>
    <lineage>
        <taxon>Eukaryota</taxon>
        <taxon>Fungi</taxon>
        <taxon>Dikarya</taxon>
        <taxon>Basidiomycota</taxon>
        <taxon>Agaricomycotina</taxon>
        <taxon>Agaricomycetes</taxon>
        <taxon>Agaricomycetidae</taxon>
        <taxon>Agaricales</taxon>
        <taxon>Agaricineae</taxon>
        <taxon>Hymenogastraceae</taxon>
        <taxon>Gymnopilus</taxon>
    </lineage>
</organism>
<reference evidence="3 4" key="1">
    <citation type="journal article" date="2018" name="Evol. Lett.">
        <title>Horizontal gene cluster transfer increased hallucinogenic mushroom diversity.</title>
        <authorList>
            <person name="Reynolds H.T."/>
            <person name="Vijayakumar V."/>
            <person name="Gluck-Thaler E."/>
            <person name="Korotkin H.B."/>
            <person name="Matheny P.B."/>
            <person name="Slot J.C."/>
        </authorList>
    </citation>
    <scope>NUCLEOTIDE SEQUENCE [LARGE SCALE GENOMIC DNA]</scope>
    <source>
        <strain evidence="3 4">SRW20</strain>
    </source>
</reference>
<feature type="compositionally biased region" description="Basic and acidic residues" evidence="1">
    <location>
        <begin position="582"/>
        <end position="603"/>
    </location>
</feature>
<dbReference type="PANTHER" id="PTHR39147">
    <property type="entry name" value="PROTEIN SPT21"/>
    <property type="match status" value="1"/>
</dbReference>
<feature type="compositionally biased region" description="Polar residues" evidence="1">
    <location>
        <begin position="544"/>
        <end position="570"/>
    </location>
</feature>
<dbReference type="Pfam" id="PF25823">
    <property type="entry name" value="Ams2-SPT21_N"/>
    <property type="match status" value="1"/>
</dbReference>
<feature type="region of interest" description="Disordered" evidence="1">
    <location>
        <begin position="170"/>
        <end position="189"/>
    </location>
</feature>
<feature type="compositionally biased region" description="Acidic residues" evidence="1">
    <location>
        <begin position="979"/>
        <end position="990"/>
    </location>
</feature>
<evidence type="ECO:0000313" key="4">
    <source>
        <dbReference type="Proteomes" id="UP000284706"/>
    </source>
</evidence>
<dbReference type="EMBL" id="NHYE01000846">
    <property type="protein sequence ID" value="PPR02394.1"/>
    <property type="molecule type" value="Genomic_DNA"/>
</dbReference>
<feature type="compositionally biased region" description="Low complexity" evidence="1">
    <location>
        <begin position="521"/>
        <end position="535"/>
    </location>
</feature>